<name>A0A6C2CH22_9RHOO</name>
<reference evidence="1 2" key="1">
    <citation type="submission" date="2019-01" db="EMBL/GenBank/DDBJ databases">
        <title>Zoogloea oleivorans genome sequencing and assembly.</title>
        <authorList>
            <person name="Tancsics A."/>
            <person name="Farkas M."/>
            <person name="Kriszt B."/>
            <person name="Maroti G."/>
            <person name="Horvath B."/>
        </authorList>
    </citation>
    <scope>NUCLEOTIDE SEQUENCE [LARGE SCALE GENOMIC DNA]</scope>
    <source>
        <strain evidence="1 2">Buc</strain>
    </source>
</reference>
<evidence type="ECO:0000313" key="2">
    <source>
        <dbReference type="Proteomes" id="UP000389128"/>
    </source>
</evidence>
<dbReference type="RefSeq" id="WP_148581221.1">
    <property type="nucleotide sequence ID" value="NZ_SDKK01000029.1"/>
</dbReference>
<sequence>MAQSKKSLSPESATDAVVALDRELLPVSELLLRVEQLRINARSRSEVDSVSRVIADVVQLPLWEERVRGLPNTLARSALFTSANRSMERENFKREKIASLRGVEILYTGEELRVDDGDVFLQITHLARQLPLGEIVEFSGYGLLKELGWTTSKGSYERLRDSINRLSSTTILITVDGPNGPGEKGFGGSLIRKFEWDHNANRGTSQRWRIWLEPEIVALFGRDAYTKIDWAQRLQLPPLAKWLHQFYFTHAHPIGYKVETIKNLCGSRIAVLAKYRYKLREALELLIKVGFLLSYEIDARTDVLNVVRAPRRIPQQ</sequence>
<gene>
    <name evidence="1" type="ORF">ETQ85_22045</name>
</gene>
<dbReference type="Pfam" id="PF07042">
    <property type="entry name" value="TrfA"/>
    <property type="match status" value="1"/>
</dbReference>
<accession>A0A6C2CH22</accession>
<organism evidence="1 2">
    <name type="scientific">Zoogloea oleivorans</name>
    <dbReference type="NCBI Taxonomy" id="1552750"/>
    <lineage>
        <taxon>Bacteria</taxon>
        <taxon>Pseudomonadati</taxon>
        <taxon>Pseudomonadota</taxon>
        <taxon>Betaproteobacteria</taxon>
        <taxon>Rhodocyclales</taxon>
        <taxon>Zoogloeaceae</taxon>
        <taxon>Zoogloea</taxon>
    </lineage>
</organism>
<dbReference type="AlphaFoldDB" id="A0A6C2CH22"/>
<dbReference type="OrthoDB" id="8481003at2"/>
<keyword evidence="2" id="KW-1185">Reference proteome</keyword>
<dbReference type="EMBL" id="SDKK01000029">
    <property type="protein sequence ID" value="TYC52932.1"/>
    <property type="molecule type" value="Genomic_DNA"/>
</dbReference>
<proteinExistence type="predicted"/>
<dbReference type="InterPro" id="IPR010751">
    <property type="entry name" value="TrfA"/>
</dbReference>
<comment type="caution">
    <text evidence="1">The sequence shown here is derived from an EMBL/GenBank/DDBJ whole genome shotgun (WGS) entry which is preliminary data.</text>
</comment>
<protein>
    <recommendedName>
        <fullName evidence="3">TrfA family protein</fullName>
    </recommendedName>
</protein>
<evidence type="ECO:0000313" key="1">
    <source>
        <dbReference type="EMBL" id="TYC52932.1"/>
    </source>
</evidence>
<evidence type="ECO:0008006" key="3">
    <source>
        <dbReference type="Google" id="ProtNLM"/>
    </source>
</evidence>
<dbReference type="Proteomes" id="UP000389128">
    <property type="component" value="Unassembled WGS sequence"/>
</dbReference>